<evidence type="ECO:0000313" key="3">
    <source>
        <dbReference type="Proteomes" id="UP001362999"/>
    </source>
</evidence>
<proteinExistence type="predicted"/>
<reference evidence="2 3" key="1">
    <citation type="journal article" date="2024" name="J Genomics">
        <title>Draft genome sequencing and assembly of Favolaschia claudopus CIRM-BRFM 2984 isolated from oak limbs.</title>
        <authorList>
            <person name="Navarro D."/>
            <person name="Drula E."/>
            <person name="Chaduli D."/>
            <person name="Cazenave R."/>
            <person name="Ahrendt S."/>
            <person name="Wang J."/>
            <person name="Lipzen A."/>
            <person name="Daum C."/>
            <person name="Barry K."/>
            <person name="Grigoriev I.V."/>
            <person name="Favel A."/>
            <person name="Rosso M.N."/>
            <person name="Martin F."/>
        </authorList>
    </citation>
    <scope>NUCLEOTIDE SEQUENCE [LARGE SCALE GENOMIC DNA]</scope>
    <source>
        <strain evidence="2 3">CIRM-BRFM 2984</strain>
    </source>
</reference>
<evidence type="ECO:0000256" key="1">
    <source>
        <dbReference type="SAM" id="Phobius"/>
    </source>
</evidence>
<gene>
    <name evidence="2" type="ORF">R3P38DRAFT_185197</name>
</gene>
<dbReference type="EMBL" id="JAWWNJ010000011">
    <property type="protein sequence ID" value="KAK7045004.1"/>
    <property type="molecule type" value="Genomic_DNA"/>
</dbReference>
<keyword evidence="1" id="KW-1133">Transmembrane helix</keyword>
<dbReference type="Proteomes" id="UP001362999">
    <property type="component" value="Unassembled WGS sequence"/>
</dbReference>
<accession>A0AAW0D325</accession>
<comment type="caution">
    <text evidence="2">The sequence shown here is derived from an EMBL/GenBank/DDBJ whole genome shotgun (WGS) entry which is preliminary data.</text>
</comment>
<dbReference type="AlphaFoldDB" id="A0AAW0D325"/>
<protein>
    <submittedName>
        <fullName evidence="2">Uncharacterized protein</fullName>
    </submittedName>
</protein>
<feature type="transmembrane region" description="Helical" evidence="1">
    <location>
        <begin position="39"/>
        <end position="62"/>
    </location>
</feature>
<keyword evidence="1" id="KW-0472">Membrane</keyword>
<keyword evidence="3" id="KW-1185">Reference proteome</keyword>
<organism evidence="2 3">
    <name type="scientific">Favolaschia claudopus</name>
    <dbReference type="NCBI Taxonomy" id="2862362"/>
    <lineage>
        <taxon>Eukaryota</taxon>
        <taxon>Fungi</taxon>
        <taxon>Dikarya</taxon>
        <taxon>Basidiomycota</taxon>
        <taxon>Agaricomycotina</taxon>
        <taxon>Agaricomycetes</taxon>
        <taxon>Agaricomycetidae</taxon>
        <taxon>Agaricales</taxon>
        <taxon>Marasmiineae</taxon>
        <taxon>Mycenaceae</taxon>
        <taxon>Favolaschia</taxon>
    </lineage>
</organism>
<evidence type="ECO:0000313" key="2">
    <source>
        <dbReference type="EMBL" id="KAK7045004.1"/>
    </source>
</evidence>
<sequence>MQLLFCSLGLGTAASKLMTMLYGKRFLVMNGDPNDFEQMPVVFLALIGFCLEMGVRFIWFGSNTVLCQGQRRLLSAIIISVLNDEGGM</sequence>
<keyword evidence="1" id="KW-0812">Transmembrane</keyword>
<name>A0AAW0D325_9AGAR</name>